<gene>
    <name evidence="2" type="ORF">Daus18300_012797</name>
</gene>
<feature type="compositionally biased region" description="Polar residues" evidence="1">
    <location>
        <begin position="197"/>
        <end position="207"/>
    </location>
</feature>
<feature type="compositionally biased region" description="Acidic residues" evidence="1">
    <location>
        <begin position="152"/>
        <end position="161"/>
    </location>
</feature>
<name>A0ABR3W1C5_9PEZI</name>
<evidence type="ECO:0000313" key="2">
    <source>
        <dbReference type="EMBL" id="KAL1850719.1"/>
    </source>
</evidence>
<proteinExistence type="predicted"/>
<keyword evidence="3" id="KW-1185">Reference proteome</keyword>
<reference evidence="2 3" key="1">
    <citation type="journal article" date="2024" name="IMA Fungus">
        <title>IMA Genome - F19 : A genome assembly and annotation guide to empower mycologists, including annotated draft genome sequences of Ceratocystis pirilliformis, Diaporthe australafricana, Fusarium ophioides, Paecilomyces lecythidis, and Sporothrix stenoceras.</title>
        <authorList>
            <person name="Aylward J."/>
            <person name="Wilson A.M."/>
            <person name="Visagie C.M."/>
            <person name="Spraker J."/>
            <person name="Barnes I."/>
            <person name="Buitendag C."/>
            <person name="Ceriani C."/>
            <person name="Del Mar Angel L."/>
            <person name="du Plessis D."/>
            <person name="Fuchs T."/>
            <person name="Gasser K."/>
            <person name="Kramer D."/>
            <person name="Li W."/>
            <person name="Munsamy K."/>
            <person name="Piso A."/>
            <person name="Price J.L."/>
            <person name="Sonnekus B."/>
            <person name="Thomas C."/>
            <person name="van der Nest A."/>
            <person name="van Dijk A."/>
            <person name="van Heerden A."/>
            <person name="van Vuuren N."/>
            <person name="Yilmaz N."/>
            <person name="Duong T.A."/>
            <person name="van der Merwe N.A."/>
            <person name="Wingfield M.J."/>
            <person name="Wingfield B.D."/>
        </authorList>
    </citation>
    <scope>NUCLEOTIDE SEQUENCE [LARGE SCALE GENOMIC DNA]</scope>
    <source>
        <strain evidence="2 3">CMW 18300</strain>
    </source>
</reference>
<feature type="compositionally biased region" description="Basic and acidic residues" evidence="1">
    <location>
        <begin position="208"/>
        <end position="221"/>
    </location>
</feature>
<dbReference type="EMBL" id="JAWRVE010000182">
    <property type="protein sequence ID" value="KAL1850719.1"/>
    <property type="molecule type" value="Genomic_DNA"/>
</dbReference>
<feature type="region of interest" description="Disordered" evidence="1">
    <location>
        <begin position="193"/>
        <end position="261"/>
    </location>
</feature>
<feature type="compositionally biased region" description="Polar residues" evidence="1">
    <location>
        <begin position="128"/>
        <end position="141"/>
    </location>
</feature>
<protein>
    <submittedName>
        <fullName evidence="2">Uncharacterized protein</fullName>
    </submittedName>
</protein>
<evidence type="ECO:0000313" key="3">
    <source>
        <dbReference type="Proteomes" id="UP001583177"/>
    </source>
</evidence>
<comment type="caution">
    <text evidence="2">The sequence shown here is derived from an EMBL/GenBank/DDBJ whole genome shotgun (WGS) entry which is preliminary data.</text>
</comment>
<feature type="compositionally biased region" description="Basic and acidic residues" evidence="1">
    <location>
        <begin position="244"/>
        <end position="261"/>
    </location>
</feature>
<sequence length="295" mass="33541">MDEERERRRLDLARATRLLHTMSREDMFELLYVILYNQRSDDTRKLSDWMASKIISEKLGRRGGSNEHEVEDSWVASDTTDGDILTISKDKDQGQDDYLEDDSSSTASFMTCPDPESLDCDPGREAVSINTLQMTDGTQDEQPLPTAHDIDDTSSETEETQIDEKVSFDEEDKTFSTSQVKALVVSSDVRHLRDNISQRSTPTTPESRPSDHSSRELKLEESICGSRPNQSAPFAATRQQASGKEGKALTKQEAFRETQRSGHRNLEELYARFDEILMKGWRAYPLVLPTILMKH</sequence>
<evidence type="ECO:0000256" key="1">
    <source>
        <dbReference type="SAM" id="MobiDB-lite"/>
    </source>
</evidence>
<feature type="compositionally biased region" description="Polar residues" evidence="1">
    <location>
        <begin position="227"/>
        <end position="242"/>
    </location>
</feature>
<organism evidence="2 3">
    <name type="scientific">Diaporthe australafricana</name>
    <dbReference type="NCBI Taxonomy" id="127596"/>
    <lineage>
        <taxon>Eukaryota</taxon>
        <taxon>Fungi</taxon>
        <taxon>Dikarya</taxon>
        <taxon>Ascomycota</taxon>
        <taxon>Pezizomycotina</taxon>
        <taxon>Sordariomycetes</taxon>
        <taxon>Sordariomycetidae</taxon>
        <taxon>Diaporthales</taxon>
        <taxon>Diaporthaceae</taxon>
        <taxon>Diaporthe</taxon>
    </lineage>
</organism>
<feature type="region of interest" description="Disordered" evidence="1">
    <location>
        <begin position="84"/>
        <end position="162"/>
    </location>
</feature>
<dbReference type="Proteomes" id="UP001583177">
    <property type="component" value="Unassembled WGS sequence"/>
</dbReference>
<accession>A0ABR3W1C5</accession>